<protein>
    <submittedName>
        <fullName evidence="4">Uncharacterized protein</fullName>
    </submittedName>
</protein>
<dbReference type="Gene3D" id="2.60.120.260">
    <property type="entry name" value="Galactose-binding domain-like"/>
    <property type="match status" value="1"/>
</dbReference>
<keyword evidence="1" id="KW-0378">Hydrolase</keyword>
<accession>A0A0G4B353</accession>
<evidence type="ECO:0000259" key="3">
    <source>
        <dbReference type="Pfam" id="PF02018"/>
    </source>
</evidence>
<dbReference type="SUPFAM" id="SSF49785">
    <property type="entry name" value="Galactose-binding domain-like"/>
    <property type="match status" value="1"/>
</dbReference>
<sequence>MNLLTNPGFESGLTGWNLNPQKDKTVTVDKSQHHSGAASLKFVSNPAPKIDGSPGSLSSTHATFSNQELPVNKNDYYEMSVFIKGGNGTEKIYFGWQELDSNNNSVGSWTSIISGGQIVTTDWKQYKGVNRIHSADTVKIKILFFGINRGTTYWDDFSLIGFNSKQFGCQNTIDSRCIKFSGLNSNSSVLSDNQGNKAMDAENFSGVITDSENVAYREVLAKKTVEIKIPAPKDFNANDSDMIVEIRYKDVFHYSDYITHNVLKGVTIQNKSPWFDSSTGSYFSGSYGFDNTGLYGNQAWLTGQTLFLNSKDNPKALKPIDGYYQFKITMPTLTLKDGDADPAFVIDYISINKLVQADSTAFIEFQKRTRVMRAAYLPDNNPAPAVAGNLTWFNSPSIELVLPYSKPSAQDTIKKPINAFSVIGEVEPINFSIYAKNNLKNLQFNIGSFSSSGNTILPANLSIKKVVYEERQWVGSIAGNTYGLLPDRLENFDKMDLNSDSLHHTQQFYLLVDLPKNQPGGMYSGNIDIMISGLKVDTIPITIDVLPVVLDSANHFNAISRNPYSNPTALTSKYQDLAIQNMVSHDMDTVIGNVSTITPMTGDGSSANPFKFNTESFNNTLNSSFEKGANQKLAMYQGLGGAATTIIKQLQKRDVNFTKSSALYDQLSDPLFVNAMGELVLELKQSMDNFNIQNKTNVTLILETSDEPGVDLTKRIQEDRIDRIIKAKGVKTFITYSSNANIELDCNEIDLCGSYTGKIPALAPLIDYRIYPVWHTGAIDNSGYLQGSEGYYTTYYSQLRDPVYNRFMSGLYAEKMDTKIIYNWVYYDNAGGDSFNDFDICSDRAFPRTAYDYVLAYPTWDGNINSSVSLEAMREGAKDGKYYATLQRLIDERLKINPNDQTAIKAKQFLENILSNVKSDWTKDYVNKKNDYGFGNEIIKSVSSTGNPTDYAVFDNIRKTMFNYIKQLGGGSVTIMADKAESSSGGIITYTVNFVNSVGTAIKNIKVNALIPNLTTYVANSASNSGSLINNEIIWNVNSLDIGKVFTATYKVKIN</sequence>
<feature type="domain" description="CBM-cenC" evidence="3">
    <location>
        <begin position="2"/>
        <end position="137"/>
    </location>
</feature>
<feature type="domain" description="DUF11" evidence="2">
    <location>
        <begin position="972"/>
        <end position="1054"/>
    </location>
</feature>
<name>A0A0G4B353_9BACT</name>
<dbReference type="Pfam" id="PF01345">
    <property type="entry name" value="DUF11"/>
    <property type="match status" value="1"/>
</dbReference>
<gene>
    <name evidence="4" type="ORF">UT28_C0001G0199</name>
</gene>
<dbReference type="Pfam" id="PF02018">
    <property type="entry name" value="CBM_4_9"/>
    <property type="match status" value="1"/>
</dbReference>
<dbReference type="InterPro" id="IPR008979">
    <property type="entry name" value="Galactose-bd-like_sf"/>
</dbReference>
<proteinExistence type="predicted"/>
<dbReference type="KEGG" id="bbgw:UT28_C0001G0199"/>
<dbReference type="AlphaFoldDB" id="A0A0G4B353"/>
<evidence type="ECO:0000313" key="5">
    <source>
        <dbReference type="Proteomes" id="UP000035648"/>
    </source>
</evidence>
<evidence type="ECO:0000256" key="1">
    <source>
        <dbReference type="ARBA" id="ARBA00022801"/>
    </source>
</evidence>
<evidence type="ECO:0000259" key="2">
    <source>
        <dbReference type="Pfam" id="PF01345"/>
    </source>
</evidence>
<dbReference type="InterPro" id="IPR001434">
    <property type="entry name" value="OmcB-like_DUF11"/>
</dbReference>
<dbReference type="InterPro" id="IPR047589">
    <property type="entry name" value="DUF11_rpt"/>
</dbReference>
<dbReference type="PATRIC" id="fig|1618337.4.peg.196"/>
<evidence type="ECO:0000313" key="4">
    <source>
        <dbReference type="EMBL" id="AKM82010.1"/>
    </source>
</evidence>
<organism evidence="4 5">
    <name type="scientific">Berkelbacteria bacterium GW2011_GWE1_39_12</name>
    <dbReference type="NCBI Taxonomy" id="1618337"/>
    <lineage>
        <taxon>Bacteria</taxon>
        <taxon>Candidatus Berkelbacteria</taxon>
    </lineage>
</organism>
<dbReference type="InterPro" id="IPR003305">
    <property type="entry name" value="CenC_carb-bd"/>
</dbReference>
<dbReference type="Proteomes" id="UP000035648">
    <property type="component" value="Chromosome"/>
</dbReference>
<dbReference type="EMBL" id="CP011213">
    <property type="protein sequence ID" value="AKM82010.1"/>
    <property type="molecule type" value="Genomic_DNA"/>
</dbReference>
<reference evidence="4 5" key="1">
    <citation type="journal article" date="2015" name="Nature">
        <title>rRNA introns, odd ribosomes, and small enigmatic genomes across a large radiation of phyla.</title>
        <authorList>
            <person name="Brown C.T."/>
            <person name="Hug L.A."/>
            <person name="Thomas B.C."/>
            <person name="Sharon I."/>
            <person name="Castelle C.J."/>
            <person name="Singh A."/>
            <person name="Wilkins M.J."/>
            <person name="Williams K.H."/>
            <person name="Banfield J.F."/>
        </authorList>
    </citation>
    <scope>NUCLEOTIDE SEQUENCE [LARGE SCALE GENOMIC DNA]</scope>
</reference>
<dbReference type="GO" id="GO:0016798">
    <property type="term" value="F:hydrolase activity, acting on glycosyl bonds"/>
    <property type="evidence" value="ECO:0007669"/>
    <property type="project" value="InterPro"/>
</dbReference>
<dbReference type="NCBIfam" id="TIGR01451">
    <property type="entry name" value="B_ant_repeat"/>
    <property type="match status" value="1"/>
</dbReference>